<evidence type="ECO:0000313" key="8">
    <source>
        <dbReference type="Proteomes" id="UP000317977"/>
    </source>
</evidence>
<comment type="caution">
    <text evidence="7">The sequence shown here is derived from an EMBL/GenBank/DDBJ whole genome shotgun (WGS) entry which is preliminary data.</text>
</comment>
<keyword evidence="2" id="KW-1003">Cell membrane</keyword>
<dbReference type="InterPro" id="IPR050833">
    <property type="entry name" value="Poly_Biosynth_Transport"/>
</dbReference>
<keyword evidence="4 6" id="KW-1133">Transmembrane helix</keyword>
<feature type="transmembrane region" description="Helical" evidence="6">
    <location>
        <begin position="12"/>
        <end position="33"/>
    </location>
</feature>
<feature type="transmembrane region" description="Helical" evidence="6">
    <location>
        <begin position="156"/>
        <end position="176"/>
    </location>
</feature>
<sequence length="522" mass="56056">MSVAIIVLKNVASSWVGLACQIVVTMLLTPFVIAKLGNEAYGLWLLLQGLVGYYGMVDMGLRAGLTQSITRRIAADDIPSVRRHIAAAIPLFLGLGVAVVAIAGLLAIALPRFVEISDNIVSVVLPVVLIQALGVAIKLPVTPYGAVLVGLQRYDIANAISIVTRVVFAVMTWQALKTGGGLVMLSLILTLTDFLDGFIRVVVARRLLPEIRRCGLTFDRSELNEIMHVGVWNFLVGISRQFIYFSDVIVVAILFSARAVAPYGLAASLVEYGTKIVVAATKVLFPTMTHMLKRGDKSALVDLYVTSTRIVLGLSLSLLVVGSTWIRPFLTLWLGDSEQSKELVSQAPLLYAVLSIAFIFVGLQRVGTQLMLADNKLKSLSLFLLAEAVFNLLASMIAGKILGPVGIAVGTLVAASLIGFVLHLPAHAVILEQRSLSLLGKIAFRPLAFAALLACTMIAMSRGLGPVSSWFDLAFAGTVSVFASVFLFPIMLSSAQISGLRTLIKIKISALLKRFPRPTQSF</sequence>
<feature type="transmembrane region" description="Helical" evidence="6">
    <location>
        <begin position="405"/>
        <end position="430"/>
    </location>
</feature>
<dbReference type="PANTHER" id="PTHR30250">
    <property type="entry name" value="PST FAMILY PREDICTED COLANIC ACID TRANSPORTER"/>
    <property type="match status" value="1"/>
</dbReference>
<dbReference type="GO" id="GO:0005886">
    <property type="term" value="C:plasma membrane"/>
    <property type="evidence" value="ECO:0007669"/>
    <property type="project" value="UniProtKB-SubCell"/>
</dbReference>
<keyword evidence="3 6" id="KW-0812">Transmembrane</keyword>
<feature type="transmembrane region" description="Helical" evidence="6">
    <location>
        <begin position="442"/>
        <end position="461"/>
    </location>
</feature>
<feature type="transmembrane region" description="Helical" evidence="6">
    <location>
        <begin position="120"/>
        <end position="144"/>
    </location>
</feature>
<feature type="transmembrane region" description="Helical" evidence="6">
    <location>
        <begin position="349"/>
        <end position="368"/>
    </location>
</feature>
<name>A0A5C6F588_9BACT</name>
<feature type="transmembrane region" description="Helical" evidence="6">
    <location>
        <begin position="310"/>
        <end position="329"/>
    </location>
</feature>
<evidence type="ECO:0000256" key="5">
    <source>
        <dbReference type="ARBA" id="ARBA00023136"/>
    </source>
</evidence>
<evidence type="ECO:0000256" key="4">
    <source>
        <dbReference type="ARBA" id="ARBA00022989"/>
    </source>
</evidence>
<comment type="subcellular location">
    <subcellularLocation>
        <location evidence="1">Cell membrane</location>
        <topology evidence="1">Multi-pass membrane protein</topology>
    </subcellularLocation>
</comment>
<evidence type="ECO:0000256" key="2">
    <source>
        <dbReference type="ARBA" id="ARBA00022475"/>
    </source>
</evidence>
<organism evidence="7 8">
    <name type="scientific">Rubripirellula reticaptiva</name>
    <dbReference type="NCBI Taxonomy" id="2528013"/>
    <lineage>
        <taxon>Bacteria</taxon>
        <taxon>Pseudomonadati</taxon>
        <taxon>Planctomycetota</taxon>
        <taxon>Planctomycetia</taxon>
        <taxon>Pirellulales</taxon>
        <taxon>Pirellulaceae</taxon>
        <taxon>Rubripirellula</taxon>
    </lineage>
</organism>
<dbReference type="Pfam" id="PF13440">
    <property type="entry name" value="Polysacc_synt_3"/>
    <property type="match status" value="1"/>
</dbReference>
<protein>
    <submittedName>
        <fullName evidence="7">Polysaccharide biosynthesis protein</fullName>
    </submittedName>
</protein>
<accession>A0A5C6F588</accession>
<feature type="transmembrane region" description="Helical" evidence="6">
    <location>
        <begin position="182"/>
        <end position="203"/>
    </location>
</feature>
<dbReference type="PANTHER" id="PTHR30250:SF26">
    <property type="entry name" value="PSMA PROTEIN"/>
    <property type="match status" value="1"/>
</dbReference>
<evidence type="ECO:0000256" key="1">
    <source>
        <dbReference type="ARBA" id="ARBA00004651"/>
    </source>
</evidence>
<keyword evidence="5 6" id="KW-0472">Membrane</keyword>
<feature type="transmembrane region" description="Helical" evidence="6">
    <location>
        <begin position="272"/>
        <end position="289"/>
    </location>
</feature>
<gene>
    <name evidence="7" type="ORF">Poly59_19900</name>
</gene>
<feature type="transmembrane region" description="Helical" evidence="6">
    <location>
        <begin position="45"/>
        <end position="65"/>
    </location>
</feature>
<feature type="transmembrane region" description="Helical" evidence="6">
    <location>
        <begin position="473"/>
        <end position="492"/>
    </location>
</feature>
<evidence type="ECO:0000256" key="3">
    <source>
        <dbReference type="ARBA" id="ARBA00022692"/>
    </source>
</evidence>
<keyword evidence="8" id="KW-1185">Reference proteome</keyword>
<feature type="transmembrane region" description="Helical" evidence="6">
    <location>
        <begin position="85"/>
        <end position="108"/>
    </location>
</feature>
<dbReference type="EMBL" id="SJPX01000002">
    <property type="protein sequence ID" value="TWU55690.1"/>
    <property type="molecule type" value="Genomic_DNA"/>
</dbReference>
<feature type="transmembrane region" description="Helical" evidence="6">
    <location>
        <begin position="242"/>
        <end position="260"/>
    </location>
</feature>
<proteinExistence type="predicted"/>
<dbReference type="Proteomes" id="UP000317977">
    <property type="component" value="Unassembled WGS sequence"/>
</dbReference>
<dbReference type="AlphaFoldDB" id="A0A5C6F588"/>
<feature type="transmembrane region" description="Helical" evidence="6">
    <location>
        <begin position="380"/>
        <end position="399"/>
    </location>
</feature>
<reference evidence="7 8" key="1">
    <citation type="submission" date="2019-02" db="EMBL/GenBank/DDBJ databases">
        <title>Deep-cultivation of Planctomycetes and their phenomic and genomic characterization uncovers novel biology.</title>
        <authorList>
            <person name="Wiegand S."/>
            <person name="Jogler M."/>
            <person name="Boedeker C."/>
            <person name="Pinto D."/>
            <person name="Vollmers J."/>
            <person name="Rivas-Marin E."/>
            <person name="Kohn T."/>
            <person name="Peeters S.H."/>
            <person name="Heuer A."/>
            <person name="Rast P."/>
            <person name="Oberbeckmann S."/>
            <person name="Bunk B."/>
            <person name="Jeske O."/>
            <person name="Meyerdierks A."/>
            <person name="Storesund J.E."/>
            <person name="Kallscheuer N."/>
            <person name="Luecker S."/>
            <person name="Lage O.M."/>
            <person name="Pohl T."/>
            <person name="Merkel B.J."/>
            <person name="Hornburger P."/>
            <person name="Mueller R.-W."/>
            <person name="Bruemmer F."/>
            <person name="Labrenz M."/>
            <person name="Spormann A.M."/>
            <person name="Op Den Camp H."/>
            <person name="Overmann J."/>
            <person name="Amann R."/>
            <person name="Jetten M.S.M."/>
            <person name="Mascher T."/>
            <person name="Medema M.H."/>
            <person name="Devos D.P."/>
            <person name="Kaster A.-K."/>
            <person name="Ovreas L."/>
            <person name="Rohde M."/>
            <person name="Galperin M.Y."/>
            <person name="Jogler C."/>
        </authorList>
    </citation>
    <scope>NUCLEOTIDE SEQUENCE [LARGE SCALE GENOMIC DNA]</scope>
    <source>
        <strain evidence="7 8">Poly59</strain>
    </source>
</reference>
<evidence type="ECO:0000313" key="7">
    <source>
        <dbReference type="EMBL" id="TWU55690.1"/>
    </source>
</evidence>
<evidence type="ECO:0000256" key="6">
    <source>
        <dbReference type="SAM" id="Phobius"/>
    </source>
</evidence>